<sequence>MDSEENVRYVVAGNPTGWAAMAKTIRDVDEDKIKDCKEDIDTLLVFTGLFSAVLTAFVVESYQSLSPDKMDTVIQLLGQISNQTVSYTIVSDRINATVGPSSQAQPSFQPPLAALRVNQLWFSSLIITLITASFGILVKQWLREYLAVDYTSPHERLRARQFRHPGLTAWKVFEIAGVLPLLLQLALGLFLLGLCFFTWSSNTGVGKTSTVLVAGWAFLFISATIAPLASPRCPYKTALLKGVMRSLRRQIRNLLFPASVRSGLWAILRTTSLGVVTSTSPSLLIPGRYFVEEVEAVKQDTDELSILREVDAFLLDDDMLGTTIFDSLVQHYADPSTVIKFVLEALNIRLKGSELAQPLTSIPDLRRLTKRGWVAISDIVATTVLQSLGKRGSGVGRWLEDAIYLLLSNSDQSLTPSARNALVRCTQKTAISRFRNVLESSRSSSHVVIPRLHDILGLLTSQMNDLLSRYDVSGADVVSLVLQLQALETGHIASTPLHSILDVRSLPPSVWSSYSEIVGAAVIHDLKGGAENEEMASWQEDAIYILLSASEHPFSSIACSVLAALHTREEHWQRFLACVRSISSALNQHSLYVLSCLREVCRRLPTDISIGSLWVEIALSVPCNAQCTHTATDGVLRLAPILHDHLLLYPEWAQHYTNLLVDRLEIVYADTSNTRNAWPPGFLDACYALLSSRLPLSSMHPGISRVLMKVLLMDSAPALESLWSVKSSNRLWIVESAVANAITRLVAEANTEDRDSFIRAMHAHCTNYMSPSSRGSNEWIADRNIVRLCALVTQIYVETRADTSHSEAWRSFYEECASALDVFIETKFSSLDDVEKQQTVAIADECLAALGFTPDSTSEGGRDLGTGTAATGSLFTVPLLSTPILKQLVRIAPQNSQHPEQIQRLKIHNISRGDAQDPVNTVVEVENTAETPRDRGDSTSGGPGSFTEDGIEAIPVPPTRMQIPHAVVSRTT</sequence>
<reference evidence="1" key="1">
    <citation type="submission" date="2022-07" db="EMBL/GenBank/DDBJ databases">
        <title>Genome Sequence of Phlebia brevispora.</title>
        <authorList>
            <person name="Buettner E."/>
        </authorList>
    </citation>
    <scope>NUCLEOTIDE SEQUENCE</scope>
    <source>
        <strain evidence="1">MPL23</strain>
    </source>
</reference>
<evidence type="ECO:0000313" key="2">
    <source>
        <dbReference type="Proteomes" id="UP001148662"/>
    </source>
</evidence>
<accession>A0ACC1T220</accession>
<gene>
    <name evidence="1" type="ORF">NM688_g4812</name>
</gene>
<name>A0ACC1T220_9APHY</name>
<protein>
    <submittedName>
        <fullName evidence="1">Uncharacterized protein</fullName>
    </submittedName>
</protein>
<evidence type="ECO:0000313" key="1">
    <source>
        <dbReference type="EMBL" id="KAJ3551249.1"/>
    </source>
</evidence>
<dbReference type="EMBL" id="JANHOG010000830">
    <property type="protein sequence ID" value="KAJ3551249.1"/>
    <property type="molecule type" value="Genomic_DNA"/>
</dbReference>
<comment type="caution">
    <text evidence="1">The sequence shown here is derived from an EMBL/GenBank/DDBJ whole genome shotgun (WGS) entry which is preliminary data.</text>
</comment>
<keyword evidence="2" id="KW-1185">Reference proteome</keyword>
<proteinExistence type="predicted"/>
<dbReference type="Proteomes" id="UP001148662">
    <property type="component" value="Unassembled WGS sequence"/>
</dbReference>
<organism evidence="1 2">
    <name type="scientific">Phlebia brevispora</name>
    <dbReference type="NCBI Taxonomy" id="194682"/>
    <lineage>
        <taxon>Eukaryota</taxon>
        <taxon>Fungi</taxon>
        <taxon>Dikarya</taxon>
        <taxon>Basidiomycota</taxon>
        <taxon>Agaricomycotina</taxon>
        <taxon>Agaricomycetes</taxon>
        <taxon>Polyporales</taxon>
        <taxon>Meruliaceae</taxon>
        <taxon>Phlebia</taxon>
    </lineage>
</organism>